<dbReference type="InterPro" id="IPR045987">
    <property type="entry name" value="DUF5943"/>
</dbReference>
<gene>
    <name evidence="2" type="ORF">EV668_4215</name>
</gene>
<accession>A0A4R7BRP9</accession>
<dbReference type="OrthoDB" id="8264576at2"/>
<organism evidence="2 3">
    <name type="scientific">Enterovirga rhinocerotis</name>
    <dbReference type="NCBI Taxonomy" id="1339210"/>
    <lineage>
        <taxon>Bacteria</taxon>
        <taxon>Pseudomonadati</taxon>
        <taxon>Pseudomonadota</taxon>
        <taxon>Alphaproteobacteria</taxon>
        <taxon>Hyphomicrobiales</taxon>
        <taxon>Methylobacteriaceae</taxon>
        <taxon>Enterovirga</taxon>
    </lineage>
</organism>
<keyword evidence="3" id="KW-1185">Reference proteome</keyword>
<proteinExistence type="predicted"/>
<name>A0A4R7BRP9_9HYPH</name>
<feature type="domain" description="DUF5943" evidence="1">
    <location>
        <begin position="3"/>
        <end position="96"/>
    </location>
</feature>
<dbReference type="AlphaFoldDB" id="A0A4R7BRP9"/>
<evidence type="ECO:0000313" key="3">
    <source>
        <dbReference type="Proteomes" id="UP000295122"/>
    </source>
</evidence>
<dbReference type="Pfam" id="PF19367">
    <property type="entry name" value="DUF5943"/>
    <property type="match status" value="1"/>
</dbReference>
<evidence type="ECO:0000259" key="1">
    <source>
        <dbReference type="Pfam" id="PF19367"/>
    </source>
</evidence>
<dbReference type="Proteomes" id="UP000295122">
    <property type="component" value="Unassembled WGS sequence"/>
</dbReference>
<dbReference type="EMBL" id="SNZR01000016">
    <property type="protein sequence ID" value="TDR87135.1"/>
    <property type="molecule type" value="Genomic_DNA"/>
</dbReference>
<dbReference type="RefSeq" id="WP_133773797.1">
    <property type="nucleotide sequence ID" value="NZ_SNZR01000016.1"/>
</dbReference>
<dbReference type="PANTHER" id="PTHR35090:SF1">
    <property type="entry name" value="SLR0144 PROTEIN"/>
    <property type="match status" value="1"/>
</dbReference>
<comment type="caution">
    <text evidence="2">The sequence shown here is derived from an EMBL/GenBank/DDBJ whole genome shotgun (WGS) entry which is preliminary data.</text>
</comment>
<sequence length="177" mass="20041">MGEPQVTIKVDDETGRWSVDSVPMILVPQHFFLNNHLAVEAALGAERLEEILRPAGYKSAYVWCEKEAAFHGLSGVEVFRHYMKRLSQRGWAQFDVLEVDEAAGTGRIRVRHSSLVDEARAKAGRKLCYMFNSWFEGSLEYVMASAGHPRTLKAREVYCRAEGRHDHCLFEVTPAEG</sequence>
<dbReference type="SUPFAM" id="SSF111126">
    <property type="entry name" value="Ligand-binding domain in the NO signalling and Golgi transport"/>
    <property type="match status" value="1"/>
</dbReference>
<dbReference type="Gene3D" id="3.30.1380.20">
    <property type="entry name" value="Trafficking protein particle complex subunit 3"/>
    <property type="match status" value="1"/>
</dbReference>
<evidence type="ECO:0000313" key="2">
    <source>
        <dbReference type="EMBL" id="TDR87135.1"/>
    </source>
</evidence>
<dbReference type="PANTHER" id="PTHR35090">
    <property type="entry name" value="DNA-DIRECTED RNA POLYMERASE SUBUNIT I"/>
    <property type="match status" value="1"/>
</dbReference>
<dbReference type="InterPro" id="IPR024096">
    <property type="entry name" value="NO_sig/Golgi_transp_ligand-bd"/>
</dbReference>
<protein>
    <submittedName>
        <fullName evidence="2">V4R domain-containing protein</fullName>
    </submittedName>
</protein>
<reference evidence="2 3" key="1">
    <citation type="submission" date="2019-03" db="EMBL/GenBank/DDBJ databases">
        <title>Genomic Encyclopedia of Type Strains, Phase IV (KMG-IV): sequencing the most valuable type-strain genomes for metagenomic binning, comparative biology and taxonomic classification.</title>
        <authorList>
            <person name="Goeker M."/>
        </authorList>
    </citation>
    <scope>NUCLEOTIDE SEQUENCE [LARGE SCALE GENOMIC DNA]</scope>
    <source>
        <strain evidence="2 3">DSM 25903</strain>
    </source>
</reference>